<sequence length="380" mass="40144">MAAQFIAAAEGFDIYPSGTLAANYPWFVTNSSIAGQVNLSAGAFGGAALTFPSSGAPASLTSGFEYQFPSTMQMIRGNTATSGKAAFAFNFWLNINTMNPGSGTLLALGTAGVPGSWYPLLNISNSSSGGTNLQFVTNINSPTSSPYNFNIQLNTYYWVQLQFSYYSTTSTASSAVLTATYTINGTTLQQDIPVTWSADNFTAGQIANRLKFFASNFISYFVDDLVVQNVSGADAAWPLGAGVWPTPETEPAITARRIYAVSATGNGSVTQWTPSGAEPNWQSATDTTGANYVTASATGQTDTYKWNVPAVSDVRAVVMRGNSNRYQNIQGSFKTSSSSGVTQMTTSNGPSRYLSVAETDGTNPWTTASLNAGEFGQTSR</sequence>
<feature type="compositionally biased region" description="Polar residues" evidence="1">
    <location>
        <begin position="329"/>
        <end position="350"/>
    </location>
</feature>
<gene>
    <name evidence="2" type="ORF">BcepSauron_280</name>
</gene>
<evidence type="ECO:0000256" key="1">
    <source>
        <dbReference type="SAM" id="MobiDB-lite"/>
    </source>
</evidence>
<name>A0A482MNH2_9CAUD</name>
<accession>A0A482MNH2</accession>
<organism evidence="2 3">
    <name type="scientific">Burkholderia phage BcepSauron</name>
    <dbReference type="NCBI Taxonomy" id="2530033"/>
    <lineage>
        <taxon>Viruses</taxon>
        <taxon>Duplodnaviria</taxon>
        <taxon>Heunggongvirae</taxon>
        <taxon>Uroviricota</taxon>
        <taxon>Caudoviricetes</taxon>
        <taxon>Sarumanvirus</taxon>
        <taxon>Sarumanvirus bcepsauron</taxon>
    </lineage>
</organism>
<proteinExistence type="predicted"/>
<feature type="region of interest" description="Disordered" evidence="1">
    <location>
        <begin position="329"/>
        <end position="380"/>
    </location>
</feature>
<protein>
    <submittedName>
        <fullName evidence="2">Uncharacterized protein</fullName>
    </submittedName>
</protein>
<dbReference type="Proteomes" id="UP000301424">
    <property type="component" value="Segment"/>
</dbReference>
<evidence type="ECO:0000313" key="2">
    <source>
        <dbReference type="EMBL" id="QBQ74660.1"/>
    </source>
</evidence>
<keyword evidence="3" id="KW-1185">Reference proteome</keyword>
<reference evidence="2 3" key="1">
    <citation type="submission" date="2019-02" db="EMBL/GenBank/DDBJ databases">
        <title>Complete genome sequence of Burkholderia cenocepacia phage BcepSauron.</title>
        <authorList>
            <person name="Park K."/>
            <person name="Gonzalez C."/>
            <person name="Liu M."/>
            <person name="Gill J."/>
        </authorList>
    </citation>
    <scope>NUCLEOTIDE SEQUENCE [LARGE SCALE GENOMIC DNA]</scope>
</reference>
<dbReference type="EMBL" id="MK552141">
    <property type="protein sequence ID" value="QBQ74660.1"/>
    <property type="molecule type" value="Genomic_DNA"/>
</dbReference>
<feature type="compositionally biased region" description="Polar residues" evidence="1">
    <location>
        <begin position="360"/>
        <end position="380"/>
    </location>
</feature>
<evidence type="ECO:0000313" key="3">
    <source>
        <dbReference type="Proteomes" id="UP000301424"/>
    </source>
</evidence>